<dbReference type="SUPFAM" id="SSF53850">
    <property type="entry name" value="Periplasmic binding protein-like II"/>
    <property type="match status" value="1"/>
</dbReference>
<proteinExistence type="inferred from homology"/>
<dbReference type="InterPro" id="IPR005119">
    <property type="entry name" value="LysR_subst-bd"/>
</dbReference>
<comment type="caution">
    <text evidence="6">The sequence shown here is derived from an EMBL/GenBank/DDBJ whole genome shotgun (WGS) entry which is preliminary data.</text>
</comment>
<dbReference type="Gene3D" id="3.40.190.10">
    <property type="entry name" value="Periplasmic binding protein-like II"/>
    <property type="match status" value="2"/>
</dbReference>
<keyword evidence="4" id="KW-0804">Transcription</keyword>
<accession>A0A8J7CX90</accession>
<reference evidence="6" key="1">
    <citation type="submission" date="2020-09" db="EMBL/GenBank/DDBJ databases">
        <title>A novel bacterium of genus Mangrovicoccus, isolated from South China Sea.</title>
        <authorList>
            <person name="Huang H."/>
            <person name="Mo K."/>
            <person name="Hu Y."/>
        </authorList>
    </citation>
    <scope>NUCLEOTIDE SEQUENCE</scope>
    <source>
        <strain evidence="6">HB182678</strain>
    </source>
</reference>
<evidence type="ECO:0000313" key="6">
    <source>
        <dbReference type="EMBL" id="MBE3640289.1"/>
    </source>
</evidence>
<name>A0A8J7CX90_9RHOB</name>
<gene>
    <name evidence="6" type="ORF">ICN82_18960</name>
</gene>
<sequence length="312" mass="33966">MRFRGLDLNLLSALVVLVDECSVSAAATRLHLSQAATSNALARLRAYFGDPLLVRAGQQMMPTERGRALHREAGMLLRQVEARVLAAPDFDPATHRRDITIIAAEAVALGLMARLSRELTRQAPGLSLTIRPPRGNLGAQLETGAVDLLAVPLKYAAPARPHCLLHDEPFRVLCWRGAGIAAQPMTPELYLGADHVGLHPGADRKMPLDQLMIEQAHGPLRRSVTVSGHAAVPWYLMGTERLATLPGRIARQFADALPLSCRALPFELPQLRLVLQWDDRAGPDACLSWLVGRLQALAAAEDPEGTDIHEIH</sequence>
<dbReference type="Pfam" id="PF03466">
    <property type="entry name" value="LysR_substrate"/>
    <property type="match status" value="1"/>
</dbReference>
<dbReference type="Proteomes" id="UP000609121">
    <property type="component" value="Unassembled WGS sequence"/>
</dbReference>
<comment type="similarity">
    <text evidence="1">Belongs to the LysR transcriptional regulatory family.</text>
</comment>
<dbReference type="PROSITE" id="PS50931">
    <property type="entry name" value="HTH_LYSR"/>
    <property type="match status" value="1"/>
</dbReference>
<dbReference type="InterPro" id="IPR036390">
    <property type="entry name" value="WH_DNA-bd_sf"/>
</dbReference>
<dbReference type="SUPFAM" id="SSF46785">
    <property type="entry name" value="Winged helix' DNA-binding domain"/>
    <property type="match status" value="1"/>
</dbReference>
<keyword evidence="3" id="KW-0238">DNA-binding</keyword>
<evidence type="ECO:0000256" key="1">
    <source>
        <dbReference type="ARBA" id="ARBA00009437"/>
    </source>
</evidence>
<evidence type="ECO:0000256" key="2">
    <source>
        <dbReference type="ARBA" id="ARBA00023015"/>
    </source>
</evidence>
<evidence type="ECO:0000256" key="4">
    <source>
        <dbReference type="ARBA" id="ARBA00023163"/>
    </source>
</evidence>
<dbReference type="RefSeq" id="WP_193186165.1">
    <property type="nucleotide sequence ID" value="NZ_JACVXA010000082.1"/>
</dbReference>
<evidence type="ECO:0000313" key="7">
    <source>
        <dbReference type="Proteomes" id="UP000609121"/>
    </source>
</evidence>
<dbReference type="InterPro" id="IPR050389">
    <property type="entry name" value="LysR-type_TF"/>
</dbReference>
<dbReference type="GO" id="GO:0003700">
    <property type="term" value="F:DNA-binding transcription factor activity"/>
    <property type="evidence" value="ECO:0007669"/>
    <property type="project" value="InterPro"/>
</dbReference>
<dbReference type="GO" id="GO:0003677">
    <property type="term" value="F:DNA binding"/>
    <property type="evidence" value="ECO:0007669"/>
    <property type="project" value="UniProtKB-KW"/>
</dbReference>
<dbReference type="EMBL" id="JACVXA010000082">
    <property type="protein sequence ID" value="MBE3640289.1"/>
    <property type="molecule type" value="Genomic_DNA"/>
</dbReference>
<evidence type="ECO:0000259" key="5">
    <source>
        <dbReference type="PROSITE" id="PS50931"/>
    </source>
</evidence>
<dbReference type="Pfam" id="PF00126">
    <property type="entry name" value="HTH_1"/>
    <property type="match status" value="1"/>
</dbReference>
<dbReference type="Gene3D" id="1.10.10.10">
    <property type="entry name" value="Winged helix-like DNA-binding domain superfamily/Winged helix DNA-binding domain"/>
    <property type="match status" value="1"/>
</dbReference>
<dbReference type="AlphaFoldDB" id="A0A8J7CX90"/>
<dbReference type="PANTHER" id="PTHR30118:SF6">
    <property type="entry name" value="HTH-TYPE TRANSCRIPTIONAL REGULATOR LEUO"/>
    <property type="match status" value="1"/>
</dbReference>
<dbReference type="PRINTS" id="PR00039">
    <property type="entry name" value="HTHLYSR"/>
</dbReference>
<keyword evidence="7" id="KW-1185">Reference proteome</keyword>
<protein>
    <submittedName>
        <fullName evidence="6">LysR family transcriptional regulator</fullName>
    </submittedName>
</protein>
<keyword evidence="2" id="KW-0805">Transcription regulation</keyword>
<evidence type="ECO:0000256" key="3">
    <source>
        <dbReference type="ARBA" id="ARBA00023125"/>
    </source>
</evidence>
<feature type="domain" description="HTH lysR-type" evidence="5">
    <location>
        <begin position="6"/>
        <end position="63"/>
    </location>
</feature>
<dbReference type="InterPro" id="IPR000847">
    <property type="entry name" value="LysR_HTH_N"/>
</dbReference>
<dbReference type="InterPro" id="IPR036388">
    <property type="entry name" value="WH-like_DNA-bd_sf"/>
</dbReference>
<dbReference type="PANTHER" id="PTHR30118">
    <property type="entry name" value="HTH-TYPE TRANSCRIPTIONAL REGULATOR LEUO-RELATED"/>
    <property type="match status" value="1"/>
</dbReference>
<organism evidence="6 7">
    <name type="scientific">Mangrovicoccus algicola</name>
    <dbReference type="NCBI Taxonomy" id="2771008"/>
    <lineage>
        <taxon>Bacteria</taxon>
        <taxon>Pseudomonadati</taxon>
        <taxon>Pseudomonadota</taxon>
        <taxon>Alphaproteobacteria</taxon>
        <taxon>Rhodobacterales</taxon>
        <taxon>Paracoccaceae</taxon>
        <taxon>Mangrovicoccus</taxon>
    </lineage>
</organism>